<name>A0ABP8GB15_9BACT</name>
<organism evidence="1 2">
    <name type="scientific">Compostibacter hankyongensis</name>
    <dbReference type="NCBI Taxonomy" id="1007089"/>
    <lineage>
        <taxon>Bacteria</taxon>
        <taxon>Pseudomonadati</taxon>
        <taxon>Bacteroidota</taxon>
        <taxon>Chitinophagia</taxon>
        <taxon>Chitinophagales</taxon>
        <taxon>Chitinophagaceae</taxon>
        <taxon>Compostibacter</taxon>
    </lineage>
</organism>
<gene>
    <name evidence="1" type="ORF">GCM10023143_35400</name>
</gene>
<reference evidence="2" key="1">
    <citation type="journal article" date="2019" name="Int. J. Syst. Evol. Microbiol.">
        <title>The Global Catalogue of Microorganisms (GCM) 10K type strain sequencing project: providing services to taxonomists for standard genome sequencing and annotation.</title>
        <authorList>
            <consortium name="The Broad Institute Genomics Platform"/>
            <consortium name="The Broad Institute Genome Sequencing Center for Infectious Disease"/>
            <person name="Wu L."/>
            <person name="Ma J."/>
        </authorList>
    </citation>
    <scope>NUCLEOTIDE SEQUENCE [LARGE SCALE GENOMIC DNA]</scope>
    <source>
        <strain evidence="2">JCM 17664</strain>
    </source>
</reference>
<evidence type="ECO:0000313" key="2">
    <source>
        <dbReference type="Proteomes" id="UP001501207"/>
    </source>
</evidence>
<evidence type="ECO:0000313" key="1">
    <source>
        <dbReference type="EMBL" id="GAA4320887.1"/>
    </source>
</evidence>
<protein>
    <submittedName>
        <fullName evidence="1">Uncharacterized protein</fullName>
    </submittedName>
</protein>
<sequence length="80" mass="9107">MSHCEQGEKHQQMKEKKKITVEEALKNVSASARRAAFRHNLPVAISKDGKGILLYSDGREEPITPEVLRKLCNTKDEELF</sequence>
<comment type="caution">
    <text evidence="1">The sequence shown here is derived from an EMBL/GenBank/DDBJ whole genome shotgun (WGS) entry which is preliminary data.</text>
</comment>
<dbReference type="EMBL" id="BAABFN010000022">
    <property type="protein sequence ID" value="GAA4320887.1"/>
    <property type="molecule type" value="Genomic_DNA"/>
</dbReference>
<proteinExistence type="predicted"/>
<dbReference type="Proteomes" id="UP001501207">
    <property type="component" value="Unassembled WGS sequence"/>
</dbReference>
<keyword evidence="2" id="KW-1185">Reference proteome</keyword>
<accession>A0ABP8GB15</accession>